<dbReference type="GO" id="GO:0004386">
    <property type="term" value="F:helicase activity"/>
    <property type="evidence" value="ECO:0007669"/>
    <property type="project" value="UniProtKB-KW"/>
</dbReference>
<dbReference type="CDD" id="cd01029">
    <property type="entry name" value="TOPRIM_primases"/>
    <property type="match status" value="1"/>
</dbReference>
<feature type="domain" description="DUF927" evidence="1">
    <location>
        <begin position="373"/>
        <end position="638"/>
    </location>
</feature>
<name>A0A4R6Y0U1_9BURK</name>
<evidence type="ECO:0000313" key="3">
    <source>
        <dbReference type="Proteomes" id="UP000294480"/>
    </source>
</evidence>
<sequence>MTTDTSHHESPEQQFAQELQAYGLKLPSTPLTDGHIHRVPCPHDKGHAQSGRYFLHVDGHLPNGAYGCFHEHPDNGLGVSWSSQHKSRYTRQDRAYLAAQAQKHQARLASEAAHKVASAQALYNNATPCTEHEYLTRKRIVAHAGLRVTSDNILLIPLYKPTESTIQAVQRIYPLDYADETYRAQKRFKGSSKDGVYTINSPDQHDTTVITTGYATGATIAQALGCHVVCAFSDGQLLSVAQHFKQTLPTTQRIIIASDNDQFKPHNSGLVYGTQAAQAIEAAFVMPSFEGLDVSHEPTDFNDLYALAGIEAVRTALQAVPIEPTHDAPTDWDSMDKSTVKKATLHSFEQIDGVPKGYVVNRKGVYCVDEAGDSLWLCSRLDVVAMTRDRNGNDWGRLLRWHDADRAEHQWATPVNSTIGQGYELQKVLMAQGLRVDSRAKQLNLLAKYVASCEPTARARCVNKTGWYNDVYVLPHRTIGKSHEMAIYQTSDDEANPYSTKGTLALWREHVASLCVGNSRCVLSVSMAFAGVLLPLAGIEGGGVHFIGSSSKGKSTVIKAAASVFGASAQEDMNRFLCSWKTTDNAVEGMAALRNNSLLILDELRLASPKTVGDTIYMLSAGAGKARANRSGTGRAVRTWQLLYLSNGEIDLKQHMGEAGKVIHAGQEIRFAEIQAEVPNGFGVFEQLHGHANGAMFAQTLNAATSEYYGTAGVAFIERCTQHKSRIMAEIGGYIEQFIATVLPPDAEGQAHRVAQRFGLIAVAGEYASEWGITGWPKGEATAAAIRCYQDWVESRPSGYANQEKQAMLESVRSYILRYGDSKFSEVEAHHDNNPLERAGWRRRSHDANGQARWEYLFIPDVFKKQVCAGLSVNAVLKTLHEEGFLRTSIEGGRLRRATKQTIGQFKLHLYVVNGRLLEG</sequence>
<keyword evidence="2" id="KW-0347">Helicase</keyword>
<dbReference type="InterPro" id="IPR034154">
    <property type="entry name" value="TOPRIM_DnaG/twinkle"/>
</dbReference>
<dbReference type="InterPro" id="IPR009270">
    <property type="entry name" value="DUF927"/>
</dbReference>
<dbReference type="RefSeq" id="WP_133621533.1">
    <property type="nucleotide sequence ID" value="NZ_SNZE01000036.1"/>
</dbReference>
<comment type="caution">
    <text evidence="2">The sequence shown here is derived from an EMBL/GenBank/DDBJ whole genome shotgun (WGS) entry which is preliminary data.</text>
</comment>
<keyword evidence="3" id="KW-1185">Reference proteome</keyword>
<dbReference type="Pfam" id="PF06048">
    <property type="entry name" value="DUF927"/>
    <property type="match status" value="1"/>
</dbReference>
<protein>
    <submittedName>
        <fullName evidence="2">Putative DNA primase/helicase</fullName>
    </submittedName>
</protein>
<evidence type="ECO:0000313" key="2">
    <source>
        <dbReference type="EMBL" id="TDR27861.1"/>
    </source>
</evidence>
<dbReference type="AlphaFoldDB" id="A0A4R6Y0U1"/>
<organism evidence="2 3">
    <name type="scientific">Hydromonas duriensis</name>
    <dbReference type="NCBI Taxonomy" id="1527608"/>
    <lineage>
        <taxon>Bacteria</taxon>
        <taxon>Pseudomonadati</taxon>
        <taxon>Pseudomonadota</taxon>
        <taxon>Betaproteobacteria</taxon>
        <taxon>Burkholderiales</taxon>
        <taxon>Burkholderiaceae</taxon>
        <taxon>Hydromonas</taxon>
    </lineage>
</organism>
<proteinExistence type="predicted"/>
<accession>A0A4R6Y0U1</accession>
<dbReference type="EMBL" id="SNZE01000036">
    <property type="protein sequence ID" value="TDR27861.1"/>
    <property type="molecule type" value="Genomic_DNA"/>
</dbReference>
<keyword evidence="2" id="KW-0547">Nucleotide-binding</keyword>
<reference evidence="2 3" key="1">
    <citation type="submission" date="2019-03" db="EMBL/GenBank/DDBJ databases">
        <title>Genomic Encyclopedia of Type Strains, Phase IV (KMG-IV): sequencing the most valuable type-strain genomes for metagenomic binning, comparative biology and taxonomic classification.</title>
        <authorList>
            <person name="Goeker M."/>
        </authorList>
    </citation>
    <scope>NUCLEOTIDE SEQUENCE [LARGE SCALE GENOMIC DNA]</scope>
    <source>
        <strain evidence="2 3">DSM 102852</strain>
    </source>
</reference>
<dbReference type="OrthoDB" id="784829at2"/>
<keyword evidence="2" id="KW-0067">ATP-binding</keyword>
<gene>
    <name evidence="2" type="ORF">DFR44_1364</name>
</gene>
<evidence type="ECO:0000259" key="1">
    <source>
        <dbReference type="Pfam" id="PF06048"/>
    </source>
</evidence>
<dbReference type="Proteomes" id="UP000294480">
    <property type="component" value="Unassembled WGS sequence"/>
</dbReference>
<keyword evidence="2" id="KW-0378">Hydrolase</keyword>